<keyword evidence="4" id="KW-1185">Reference proteome</keyword>
<keyword evidence="2" id="KW-0732">Signal</keyword>
<reference evidence="3 4" key="1">
    <citation type="submission" date="2018-11" db="EMBL/GenBank/DDBJ databases">
        <title>The draft genome sequence of Amphritea balenae JAMM 1525T.</title>
        <authorList>
            <person name="Fang Z."/>
            <person name="Zhang Y."/>
            <person name="Han X."/>
        </authorList>
    </citation>
    <scope>NUCLEOTIDE SEQUENCE [LARGE SCALE GENOMIC DNA]</scope>
    <source>
        <strain evidence="3 4">JAMM 1525</strain>
    </source>
</reference>
<dbReference type="EMBL" id="RQXV01000003">
    <property type="protein sequence ID" value="RRD00220.1"/>
    <property type="molecule type" value="Genomic_DNA"/>
</dbReference>
<dbReference type="PANTHER" id="PTHR38108">
    <property type="entry name" value="UPF0319 PROTEIN YCCT"/>
    <property type="match status" value="1"/>
</dbReference>
<proteinExistence type="inferred from homology"/>
<dbReference type="InterPro" id="IPR018635">
    <property type="entry name" value="UPF0319"/>
</dbReference>
<protein>
    <submittedName>
        <fullName evidence="3">DUF2057 domain-containing protein</fullName>
    </submittedName>
</protein>
<comment type="similarity">
    <text evidence="1">Belongs to the UPF0319 family.</text>
</comment>
<dbReference type="Pfam" id="PF09829">
    <property type="entry name" value="DUF2057"/>
    <property type="match status" value="1"/>
</dbReference>
<name>A0A3P1ST40_9GAMM</name>
<comment type="caution">
    <text evidence="3">The sequence shown here is derived from an EMBL/GenBank/DDBJ whole genome shotgun (WGS) entry which is preliminary data.</text>
</comment>
<evidence type="ECO:0000256" key="1">
    <source>
        <dbReference type="ARBA" id="ARBA00008490"/>
    </source>
</evidence>
<evidence type="ECO:0000313" key="3">
    <source>
        <dbReference type="EMBL" id="RRD00220.1"/>
    </source>
</evidence>
<evidence type="ECO:0000313" key="4">
    <source>
        <dbReference type="Proteomes" id="UP000267535"/>
    </source>
</evidence>
<sequence length="105" mass="12028">MITDDKGKSIEFQSAVLKKVGFQLDRNYKRELEEFNATNNAAALKNISRINVKAFNMANTTAEANVSAEGKSMPGVMLQYWFMQADKETQEAFKAWILTQYNYFL</sequence>
<evidence type="ECO:0000256" key="2">
    <source>
        <dbReference type="ARBA" id="ARBA00022729"/>
    </source>
</evidence>
<gene>
    <name evidence="3" type="ORF">EHS89_08420</name>
</gene>
<accession>A0A3P1ST40</accession>
<dbReference type="AlphaFoldDB" id="A0A3P1ST40"/>
<dbReference type="Proteomes" id="UP000267535">
    <property type="component" value="Unassembled WGS sequence"/>
</dbReference>
<organism evidence="3 4">
    <name type="scientific">Amphritea balenae</name>
    <dbReference type="NCBI Taxonomy" id="452629"/>
    <lineage>
        <taxon>Bacteria</taxon>
        <taxon>Pseudomonadati</taxon>
        <taxon>Pseudomonadota</taxon>
        <taxon>Gammaproteobacteria</taxon>
        <taxon>Oceanospirillales</taxon>
        <taxon>Oceanospirillaceae</taxon>
        <taxon>Amphritea</taxon>
    </lineage>
</organism>
<dbReference type="PANTHER" id="PTHR38108:SF1">
    <property type="entry name" value="UPF0319 PROTEIN YCCT"/>
    <property type="match status" value="1"/>
</dbReference>
<dbReference type="OrthoDB" id="7058190at2"/>